<dbReference type="EMBL" id="CP012661">
    <property type="protein sequence ID" value="AMY68045.1"/>
    <property type="molecule type" value="Genomic_DNA"/>
</dbReference>
<evidence type="ECO:0000313" key="6">
    <source>
        <dbReference type="EMBL" id="AMY68045.1"/>
    </source>
</evidence>
<dbReference type="STRING" id="1335048.AKL17_0786"/>
<reference evidence="6 7" key="1">
    <citation type="submission" date="2015-09" db="EMBL/GenBank/DDBJ databases">
        <title>Complete genome sequence of Defluviimonas alba cai42t isolated from an oilfield in Xinjiang.</title>
        <authorList>
            <person name="Geng S."/>
            <person name="Pan X."/>
            <person name="Wu X."/>
        </authorList>
    </citation>
    <scope>NUCLEOTIDE SEQUENCE [LARGE SCALE GENOMIC DNA]</scope>
    <source>
        <strain evidence="7">cai42</strain>
    </source>
</reference>
<dbReference type="KEGG" id="daa:AKL17_0786"/>
<dbReference type="CDD" id="cd11614">
    <property type="entry name" value="SAF_CpaB_FlgA_like"/>
    <property type="match status" value="1"/>
</dbReference>
<dbReference type="Pfam" id="PF13144">
    <property type="entry name" value="ChapFlgA"/>
    <property type="match status" value="1"/>
</dbReference>
<dbReference type="AlphaFoldDB" id="A0A159YZT6"/>
<organism evidence="6 7">
    <name type="scientific">Frigidibacter mobilis</name>
    <dbReference type="NCBI Taxonomy" id="1335048"/>
    <lineage>
        <taxon>Bacteria</taxon>
        <taxon>Pseudomonadati</taxon>
        <taxon>Pseudomonadota</taxon>
        <taxon>Alphaproteobacteria</taxon>
        <taxon>Rhodobacterales</taxon>
        <taxon>Paracoccaceae</taxon>
        <taxon>Frigidibacter</taxon>
    </lineage>
</organism>
<name>A0A159YZT6_9RHOB</name>
<dbReference type="InterPro" id="IPR017585">
    <property type="entry name" value="SAF_FlgA"/>
</dbReference>
<accession>A0A159YZT6</accession>
<dbReference type="PATRIC" id="fig|1335048.3.peg.815"/>
<dbReference type="InterPro" id="IPR039246">
    <property type="entry name" value="Flagellar_FlgA"/>
</dbReference>
<keyword evidence="6" id="KW-0282">Flagellum</keyword>
<keyword evidence="6" id="KW-0969">Cilium</keyword>
<comment type="subcellular location">
    <subcellularLocation>
        <location evidence="1 4">Periplasm</location>
    </subcellularLocation>
</comment>
<evidence type="ECO:0000256" key="2">
    <source>
        <dbReference type="ARBA" id="ARBA00022729"/>
    </source>
</evidence>
<dbReference type="InterPro" id="IPR013974">
    <property type="entry name" value="SAF"/>
</dbReference>
<evidence type="ECO:0000313" key="7">
    <source>
        <dbReference type="Proteomes" id="UP000076128"/>
    </source>
</evidence>
<dbReference type="RefSeq" id="WP_066809857.1">
    <property type="nucleotide sequence ID" value="NZ_CP012661.1"/>
</dbReference>
<dbReference type="PANTHER" id="PTHR36307">
    <property type="entry name" value="FLAGELLA BASAL BODY P-RING FORMATION PROTEIN FLGA"/>
    <property type="match status" value="1"/>
</dbReference>
<gene>
    <name evidence="6" type="ORF">AKL17_0786</name>
</gene>
<dbReference type="OrthoDB" id="7619725at2"/>
<dbReference type="Gene3D" id="2.30.30.760">
    <property type="match status" value="1"/>
</dbReference>
<keyword evidence="4" id="KW-1005">Bacterial flagellum biogenesis</keyword>
<feature type="domain" description="SAF" evidence="5">
    <location>
        <begin position="22"/>
        <end position="80"/>
    </location>
</feature>
<dbReference type="PANTHER" id="PTHR36307:SF1">
    <property type="entry name" value="FLAGELLA BASAL BODY P-RING FORMATION PROTEIN FLGA"/>
    <property type="match status" value="1"/>
</dbReference>
<dbReference type="Gene3D" id="3.90.1210.10">
    <property type="entry name" value="Antifreeze-like/N-acetylneuraminic acid synthase C-terminal domain"/>
    <property type="match status" value="1"/>
</dbReference>
<dbReference type="SMART" id="SM00858">
    <property type="entry name" value="SAF"/>
    <property type="match status" value="1"/>
</dbReference>
<evidence type="ECO:0000259" key="5">
    <source>
        <dbReference type="SMART" id="SM00858"/>
    </source>
</evidence>
<sequence>MLGREIWLLMLVLLMLATGARAEMLVAARTIRAQGVIGPADLALAEGTMPNAFSDPADVLGQEARGAIYAGRPILAGDIGPPALVERNQTVTLVYRSGPLTILAEGRALGRGGSGDSLRAMNTASRTTITGRIAADGTVHVGS</sequence>
<comment type="similarity">
    <text evidence="4">Belongs to the FlgA family.</text>
</comment>
<dbReference type="Proteomes" id="UP000076128">
    <property type="component" value="Chromosome"/>
</dbReference>
<protein>
    <recommendedName>
        <fullName evidence="4">Flagella basal body P-ring formation protein FlgA</fullName>
    </recommendedName>
</protein>
<proteinExistence type="inferred from homology"/>
<comment type="function">
    <text evidence="4">Involved in the assembly process of the P-ring formation. It may associate with FlgF on the rod constituting a structure essential for the P-ring assembly or may act as a modulator protein for the P-ring assembly.</text>
</comment>
<keyword evidence="7" id="KW-1185">Reference proteome</keyword>
<evidence type="ECO:0000256" key="1">
    <source>
        <dbReference type="ARBA" id="ARBA00004418"/>
    </source>
</evidence>
<evidence type="ECO:0000256" key="4">
    <source>
        <dbReference type="RuleBase" id="RU362063"/>
    </source>
</evidence>
<keyword evidence="6" id="KW-0966">Cell projection</keyword>
<dbReference type="GO" id="GO:0044780">
    <property type="term" value="P:bacterial-type flagellum assembly"/>
    <property type="evidence" value="ECO:0007669"/>
    <property type="project" value="InterPro"/>
</dbReference>
<keyword evidence="3 4" id="KW-0574">Periplasm</keyword>
<keyword evidence="2" id="KW-0732">Signal</keyword>
<dbReference type="GO" id="GO:0042597">
    <property type="term" value="C:periplasmic space"/>
    <property type="evidence" value="ECO:0007669"/>
    <property type="project" value="UniProtKB-SubCell"/>
</dbReference>
<evidence type="ECO:0000256" key="3">
    <source>
        <dbReference type="ARBA" id="ARBA00022764"/>
    </source>
</evidence>
<dbReference type="NCBIfam" id="TIGR03170">
    <property type="entry name" value="flgA_cterm"/>
    <property type="match status" value="1"/>
</dbReference>